<dbReference type="SUPFAM" id="SSF53474">
    <property type="entry name" value="alpha/beta-Hydrolases"/>
    <property type="match status" value="1"/>
</dbReference>
<evidence type="ECO:0008006" key="3">
    <source>
        <dbReference type="Google" id="ProtNLM"/>
    </source>
</evidence>
<organism evidence="1 2">
    <name type="scientific">Fusarium albosuccineum</name>
    <dbReference type="NCBI Taxonomy" id="1237068"/>
    <lineage>
        <taxon>Eukaryota</taxon>
        <taxon>Fungi</taxon>
        <taxon>Dikarya</taxon>
        <taxon>Ascomycota</taxon>
        <taxon>Pezizomycotina</taxon>
        <taxon>Sordariomycetes</taxon>
        <taxon>Hypocreomycetidae</taxon>
        <taxon>Hypocreales</taxon>
        <taxon>Nectriaceae</taxon>
        <taxon>Fusarium</taxon>
        <taxon>Fusarium decemcellulare species complex</taxon>
    </lineage>
</organism>
<protein>
    <recommendedName>
        <fullName evidence="3">AB hydrolase-1 domain-containing protein</fullName>
    </recommendedName>
</protein>
<dbReference type="AlphaFoldDB" id="A0A8H4P6G0"/>
<dbReference type="Gene3D" id="3.40.50.1820">
    <property type="entry name" value="alpha/beta hydrolase"/>
    <property type="match status" value="1"/>
</dbReference>
<sequence length="308" mass="33467">MQPFRLTLSNDGVVAGLHSIPPPSTSTAKHRPLIVGLHGGCYDCQYFDATPKYSASSTSTSLGVPFISIDRPSYGGSSSLLPIPGGSDFNQETGLWLHRYILPKVWSEFGVPNQCNCVVLLCHSLGVMGGIVAASLHAREEKPLYPLSGLIASGMGDKQSLFMKESPPNFLPVDANHALFAVDSKDTVMFKSGTVPKEVLEQSERLNSKCPLPETALFAAAWLPVWKEKWAAHVTVPVMFSLVDDDPFFVADETEVETCVKAFKNSARVDESLIRGAPHCVELSYWSQGWYARCFGFALECATSSVSS</sequence>
<keyword evidence="2" id="KW-1185">Reference proteome</keyword>
<dbReference type="OrthoDB" id="5371334at2759"/>
<comment type="caution">
    <text evidence="1">The sequence shown here is derived from an EMBL/GenBank/DDBJ whole genome shotgun (WGS) entry which is preliminary data.</text>
</comment>
<dbReference type="Proteomes" id="UP000554235">
    <property type="component" value="Unassembled WGS sequence"/>
</dbReference>
<evidence type="ECO:0000313" key="1">
    <source>
        <dbReference type="EMBL" id="KAF4464234.1"/>
    </source>
</evidence>
<reference evidence="1 2" key="1">
    <citation type="submission" date="2020-01" db="EMBL/GenBank/DDBJ databases">
        <title>Identification and distribution of gene clusters putatively required for synthesis of sphingolipid metabolism inhibitors in phylogenetically diverse species of the filamentous fungus Fusarium.</title>
        <authorList>
            <person name="Kim H.-S."/>
            <person name="Busman M."/>
            <person name="Brown D.W."/>
            <person name="Divon H."/>
            <person name="Uhlig S."/>
            <person name="Proctor R.H."/>
        </authorList>
    </citation>
    <scope>NUCLEOTIDE SEQUENCE [LARGE SCALE GENOMIC DNA]</scope>
    <source>
        <strain evidence="1 2">NRRL 20459</strain>
    </source>
</reference>
<accession>A0A8H4P6G0</accession>
<gene>
    <name evidence="1" type="ORF">FALBO_8939</name>
</gene>
<dbReference type="EMBL" id="JAADYS010001223">
    <property type="protein sequence ID" value="KAF4464234.1"/>
    <property type="molecule type" value="Genomic_DNA"/>
</dbReference>
<name>A0A8H4P6G0_9HYPO</name>
<proteinExistence type="predicted"/>
<evidence type="ECO:0000313" key="2">
    <source>
        <dbReference type="Proteomes" id="UP000554235"/>
    </source>
</evidence>
<dbReference type="InterPro" id="IPR029058">
    <property type="entry name" value="AB_hydrolase_fold"/>
</dbReference>